<proteinExistence type="predicted"/>
<gene>
    <name evidence="2" type="ORF">V8G54_015998</name>
</gene>
<name>A0AAQ3NN88_VIGMU</name>
<accession>A0AAQ3NN88</accession>
<dbReference type="Proteomes" id="UP001374535">
    <property type="component" value="Chromosome 5"/>
</dbReference>
<dbReference type="AlphaFoldDB" id="A0AAQ3NN88"/>
<dbReference type="EMBL" id="CP144696">
    <property type="protein sequence ID" value="WVZ11468.1"/>
    <property type="molecule type" value="Genomic_DNA"/>
</dbReference>
<evidence type="ECO:0000313" key="3">
    <source>
        <dbReference type="Proteomes" id="UP001374535"/>
    </source>
</evidence>
<feature type="compositionally biased region" description="Basic residues" evidence="1">
    <location>
        <begin position="125"/>
        <end position="135"/>
    </location>
</feature>
<protein>
    <submittedName>
        <fullName evidence="2">Uncharacterized protein</fullName>
    </submittedName>
</protein>
<sequence length="135" mass="15694">MDLFTTSFLIQHLSTRLENTRKREAVLLHPSHSHLPEVAKSLREMTFPATTNDFSRPSQRVMPRHPIEDSTRIFQARESPVKVYQRAAEKHMITSTQLQQPSMNLQSQRDIQSACTSPEKTSPYPRRKLQRTQLP</sequence>
<keyword evidence="3" id="KW-1185">Reference proteome</keyword>
<organism evidence="2 3">
    <name type="scientific">Vigna mungo</name>
    <name type="common">Black gram</name>
    <name type="synonym">Phaseolus mungo</name>
    <dbReference type="NCBI Taxonomy" id="3915"/>
    <lineage>
        <taxon>Eukaryota</taxon>
        <taxon>Viridiplantae</taxon>
        <taxon>Streptophyta</taxon>
        <taxon>Embryophyta</taxon>
        <taxon>Tracheophyta</taxon>
        <taxon>Spermatophyta</taxon>
        <taxon>Magnoliopsida</taxon>
        <taxon>eudicotyledons</taxon>
        <taxon>Gunneridae</taxon>
        <taxon>Pentapetalae</taxon>
        <taxon>rosids</taxon>
        <taxon>fabids</taxon>
        <taxon>Fabales</taxon>
        <taxon>Fabaceae</taxon>
        <taxon>Papilionoideae</taxon>
        <taxon>50 kb inversion clade</taxon>
        <taxon>NPAAA clade</taxon>
        <taxon>indigoferoid/millettioid clade</taxon>
        <taxon>Phaseoleae</taxon>
        <taxon>Vigna</taxon>
    </lineage>
</organism>
<feature type="region of interest" description="Disordered" evidence="1">
    <location>
        <begin position="92"/>
        <end position="135"/>
    </location>
</feature>
<evidence type="ECO:0000256" key="1">
    <source>
        <dbReference type="SAM" id="MobiDB-lite"/>
    </source>
</evidence>
<evidence type="ECO:0000313" key="2">
    <source>
        <dbReference type="EMBL" id="WVZ11468.1"/>
    </source>
</evidence>
<feature type="compositionally biased region" description="Polar residues" evidence="1">
    <location>
        <begin position="93"/>
        <end position="120"/>
    </location>
</feature>
<reference evidence="2 3" key="1">
    <citation type="journal article" date="2023" name="Life. Sci Alliance">
        <title>Evolutionary insights into 3D genome organization and epigenetic landscape of Vigna mungo.</title>
        <authorList>
            <person name="Junaid A."/>
            <person name="Singh B."/>
            <person name="Bhatia S."/>
        </authorList>
    </citation>
    <scope>NUCLEOTIDE SEQUENCE [LARGE SCALE GENOMIC DNA]</scope>
    <source>
        <strain evidence="2">Urdbean</strain>
    </source>
</reference>